<dbReference type="Pfam" id="PF07876">
    <property type="entry name" value="Dabb"/>
    <property type="match status" value="1"/>
</dbReference>
<dbReference type="PROSITE" id="PS51502">
    <property type="entry name" value="S_R_A_B_BARREL"/>
    <property type="match status" value="1"/>
</dbReference>
<dbReference type="SMART" id="SM00886">
    <property type="entry name" value="Dabb"/>
    <property type="match status" value="1"/>
</dbReference>
<organism evidence="2 3">
    <name type="scientific">Aeoliella straminimaris</name>
    <dbReference type="NCBI Taxonomy" id="2954799"/>
    <lineage>
        <taxon>Bacteria</taxon>
        <taxon>Pseudomonadati</taxon>
        <taxon>Planctomycetota</taxon>
        <taxon>Planctomycetia</taxon>
        <taxon>Pirellulales</taxon>
        <taxon>Lacipirellulaceae</taxon>
        <taxon>Aeoliella</taxon>
    </lineage>
</organism>
<feature type="domain" description="Stress-response A/B barrel" evidence="1">
    <location>
        <begin position="9"/>
        <end position="105"/>
    </location>
</feature>
<protein>
    <submittedName>
        <fullName evidence="2">Dabb family protein</fullName>
    </submittedName>
</protein>
<dbReference type="InterPro" id="IPR011008">
    <property type="entry name" value="Dimeric_a/b-barrel"/>
</dbReference>
<evidence type="ECO:0000313" key="3">
    <source>
        <dbReference type="Proteomes" id="UP001155241"/>
    </source>
</evidence>
<dbReference type="Gene3D" id="3.30.70.100">
    <property type="match status" value="1"/>
</dbReference>
<proteinExistence type="predicted"/>
<name>A0A9X2F7D3_9BACT</name>
<dbReference type="InterPro" id="IPR013097">
    <property type="entry name" value="Dabb"/>
</dbReference>
<gene>
    <name evidence="2" type="ORF">NG895_07315</name>
</gene>
<evidence type="ECO:0000313" key="2">
    <source>
        <dbReference type="EMBL" id="MCO6043712.1"/>
    </source>
</evidence>
<dbReference type="RefSeq" id="WP_252851817.1">
    <property type="nucleotide sequence ID" value="NZ_JAMXLR010000026.1"/>
</dbReference>
<evidence type="ECO:0000259" key="1">
    <source>
        <dbReference type="PROSITE" id="PS51502"/>
    </source>
</evidence>
<dbReference type="EMBL" id="JAMXLR010000026">
    <property type="protein sequence ID" value="MCO6043712.1"/>
    <property type="molecule type" value="Genomic_DNA"/>
</dbReference>
<keyword evidence="3" id="KW-1185">Reference proteome</keyword>
<sequence length="108" mass="12194">MSDTAQRPVSHCVYFKLKDRSTEAVEALVAECKEKLDGHPGVLAFNVGVVGTGFDRPVNDNDWDVALYLLFEDRAAHDTYQMSERHQSYIATNKDSWAEVRVFDAEVV</sequence>
<accession>A0A9X2F7D3</accession>
<comment type="caution">
    <text evidence="2">The sequence shown here is derived from an EMBL/GenBank/DDBJ whole genome shotgun (WGS) entry which is preliminary data.</text>
</comment>
<reference evidence="2" key="1">
    <citation type="submission" date="2022-06" db="EMBL/GenBank/DDBJ databases">
        <title>Aeoliella straminimaris, a novel planctomycete from sediments.</title>
        <authorList>
            <person name="Vitorino I.R."/>
            <person name="Lage O.M."/>
        </authorList>
    </citation>
    <scope>NUCLEOTIDE SEQUENCE</scope>
    <source>
        <strain evidence="2">ICT_H6.2</strain>
    </source>
</reference>
<dbReference type="Proteomes" id="UP001155241">
    <property type="component" value="Unassembled WGS sequence"/>
</dbReference>
<dbReference type="SUPFAM" id="SSF54909">
    <property type="entry name" value="Dimeric alpha+beta barrel"/>
    <property type="match status" value="1"/>
</dbReference>
<dbReference type="AlphaFoldDB" id="A0A9X2F7D3"/>